<sequence length="79" mass="9152">MLSFSVGTSLSRRMRKTMVRKNMETPKLHSTEARVGEPDRDDLTAVSAPSIHVLPESPLPKYRNRLKWFTIHVVSCFFY</sequence>
<comment type="caution">
    <text evidence="2">The sequence shown here is derived from an EMBL/GenBank/DDBJ whole genome shotgun (WGS) entry which is preliminary data.</text>
</comment>
<evidence type="ECO:0000256" key="1">
    <source>
        <dbReference type="SAM" id="MobiDB-lite"/>
    </source>
</evidence>
<keyword evidence="3" id="KW-1185">Reference proteome</keyword>
<dbReference type="Proteomes" id="UP001558613">
    <property type="component" value="Unassembled WGS sequence"/>
</dbReference>
<reference evidence="2 3" key="1">
    <citation type="submission" date="2023-09" db="EMBL/GenBank/DDBJ databases">
        <authorList>
            <person name="Wang M."/>
        </authorList>
    </citation>
    <scope>NUCLEOTIDE SEQUENCE [LARGE SCALE GENOMIC DNA]</scope>
    <source>
        <strain evidence="2">GT-2023</strain>
        <tissue evidence="2">Liver</tissue>
    </source>
</reference>
<organism evidence="2 3">
    <name type="scientific">Cirrhinus molitorella</name>
    <name type="common">mud carp</name>
    <dbReference type="NCBI Taxonomy" id="172907"/>
    <lineage>
        <taxon>Eukaryota</taxon>
        <taxon>Metazoa</taxon>
        <taxon>Chordata</taxon>
        <taxon>Craniata</taxon>
        <taxon>Vertebrata</taxon>
        <taxon>Euteleostomi</taxon>
        <taxon>Actinopterygii</taxon>
        <taxon>Neopterygii</taxon>
        <taxon>Teleostei</taxon>
        <taxon>Ostariophysi</taxon>
        <taxon>Cypriniformes</taxon>
        <taxon>Cyprinidae</taxon>
        <taxon>Labeoninae</taxon>
        <taxon>Labeonini</taxon>
        <taxon>Cirrhinus</taxon>
    </lineage>
</organism>
<dbReference type="EMBL" id="JAYMGO010000004">
    <property type="protein sequence ID" value="KAL1276533.1"/>
    <property type="molecule type" value="Genomic_DNA"/>
</dbReference>
<name>A0ABR3NIL9_9TELE</name>
<gene>
    <name evidence="2" type="ORF">QQF64_036156</name>
</gene>
<accession>A0ABR3NIL9</accession>
<proteinExistence type="predicted"/>
<feature type="region of interest" description="Disordered" evidence="1">
    <location>
        <begin position="15"/>
        <end position="41"/>
    </location>
</feature>
<feature type="compositionally biased region" description="Basic and acidic residues" evidence="1">
    <location>
        <begin position="21"/>
        <end position="41"/>
    </location>
</feature>
<evidence type="ECO:0000313" key="3">
    <source>
        <dbReference type="Proteomes" id="UP001558613"/>
    </source>
</evidence>
<evidence type="ECO:0000313" key="2">
    <source>
        <dbReference type="EMBL" id="KAL1276533.1"/>
    </source>
</evidence>
<protein>
    <submittedName>
        <fullName evidence="2">Uncharacterized protein</fullName>
    </submittedName>
</protein>